<proteinExistence type="predicted"/>
<accession>A0A1V1NQU1</accession>
<reference evidence="2" key="1">
    <citation type="submission" date="2012-11" db="EMBL/GenBank/DDBJ databases">
        <authorList>
            <person name="Lucero-Rivera Y.E."/>
            <person name="Tovar-Ramirez D."/>
        </authorList>
    </citation>
    <scope>NUCLEOTIDE SEQUENCE [LARGE SCALE GENOMIC DNA]</scope>
    <source>
        <strain evidence="2">Araruama</strain>
    </source>
</reference>
<dbReference type="AlphaFoldDB" id="A0A1V1NQU1"/>
<protein>
    <submittedName>
        <fullName evidence="1">Uncharacterized protein</fullName>
    </submittedName>
</protein>
<sequence>YESNKSPTQPCPSTILISGTKSIRLSDNYVYFIKEISDWDSGKRYYMYIVFDITTNRFLEGYSEDFPGNAEPNNIQLLINGRRWFHIAELNVITHDYSYGYGMWMSTNFN</sequence>
<comment type="caution">
    <text evidence="1">The sequence shown here is derived from an EMBL/GenBank/DDBJ whole genome shotgun (WGS) entry which is preliminary data.</text>
</comment>
<dbReference type="Proteomes" id="UP000189670">
    <property type="component" value="Unassembled WGS sequence"/>
</dbReference>
<gene>
    <name evidence="1" type="ORF">OMM_15063</name>
</gene>
<name>A0A1V1NQU1_9BACT</name>
<organism evidence="1 2">
    <name type="scientific">Candidatus Magnetoglobus multicellularis str. Araruama</name>
    <dbReference type="NCBI Taxonomy" id="890399"/>
    <lineage>
        <taxon>Bacteria</taxon>
        <taxon>Pseudomonadati</taxon>
        <taxon>Thermodesulfobacteriota</taxon>
        <taxon>Desulfobacteria</taxon>
        <taxon>Desulfobacterales</taxon>
        <taxon>Desulfobacteraceae</taxon>
        <taxon>Candidatus Magnetoglobus</taxon>
    </lineage>
</organism>
<feature type="non-terminal residue" evidence="1">
    <location>
        <position position="1"/>
    </location>
</feature>
<evidence type="ECO:0000313" key="2">
    <source>
        <dbReference type="Proteomes" id="UP000189670"/>
    </source>
</evidence>
<dbReference type="EMBL" id="ATBP01003399">
    <property type="protein sequence ID" value="ETR64951.1"/>
    <property type="molecule type" value="Genomic_DNA"/>
</dbReference>
<evidence type="ECO:0000313" key="1">
    <source>
        <dbReference type="EMBL" id="ETR64951.1"/>
    </source>
</evidence>